<dbReference type="InterPro" id="IPR013783">
    <property type="entry name" value="Ig-like_fold"/>
</dbReference>
<dbReference type="Proteomes" id="UP000642180">
    <property type="component" value="Unassembled WGS sequence"/>
</dbReference>
<organism evidence="1 2">
    <name type="scientific">Oxalicibacterium faecigallinarum</name>
    <dbReference type="NCBI Taxonomy" id="573741"/>
    <lineage>
        <taxon>Bacteria</taxon>
        <taxon>Pseudomonadati</taxon>
        <taxon>Pseudomonadota</taxon>
        <taxon>Betaproteobacteria</taxon>
        <taxon>Burkholderiales</taxon>
        <taxon>Oxalobacteraceae</taxon>
        <taxon>Oxalicibacterium</taxon>
    </lineage>
</organism>
<accession>A0A8J3AWB6</accession>
<sequence>MHAKSSTFKSLVMHSVFHATAGDRARRSSANGVRVMRQTAVALAVAGTMPVWAQGVLNEGRTSFDTQPVAFENSLGVHGNGLDLQPLNANNSNLPPTGSRVLNAQIGDSNYAENAKVGLIRVTVAQNSLPADGQTPARLSIQLLDFNGQPVKGTAFVTMEATAGRFLISGAPTDETGPGSGDADRISRGTQVKVVDGQADVLLLAPFQPQDVTVRMTAGRAQAQGVISFVPELREMLAVGLVEGIIKFDSKSPLQLTDARRDDGFEREIRSFSSSSNGGRRYSAMRTAFFLKGKIKGDALLTMAYDSDKAVYDRLFRSIRPDDYYAVYGDSSIRGFEAQSTSKLYVRIDKDRSYLLFGDFNTGTGFSQVTGGGNVASVRKRDLGNYSRTMNGMRGHYDENGVLLNGFVTKDSLLQLVEEFAGQGISGPFAVSKRNAVAGTEKVEIITRDRYQPAVILSVETLQRGGDYSFEPFSGRILLNQPLPSVDSNGNPKSLRVTYEVESDGEKFWVYGMDGQVRLGERSEVGGSYVKDKNPYAPYTLTSANVSFNPTDKTTIVAEVARSQSVLGNGLGTSLQGNPYSLQPQFGPAPAAGALDEINGTAWRVEALHNDDTVQARFFYGRSDPYFNNPSASLAQGREEGALRVTKRLGDQWAVYAEATHSAHQTAGASRDALALGASHDVTDRLNVDVALTHTDEKPGQYANALISAGSGLVVNPSPSVGFGYGSSMLNAQTGYGYNGTNYGLAGVAYNSTGVRIRSNYRVTDKIDLFGEYEHSIDGDSYQRAALGAAYRFSEVGRLYGKYEWMSGLSSPQAANGIYDSNAFVFGADTQYLPNQRVFSEYRLRDSVGGQQLQSASGLRNGWNISETVKIATSAEYLRVYRGQAQDAYALTGAIEWRPNDLWLLSNRLEWRRLKDRPGEGSAAPALAGNDTWLSIISVARKINRDWTFLGRNYLLLTDNRGHAGNLHEDKLQLGVAYRDTDTNRLNVLARYEYWTQRDRSGLNTYLPTYGSDGPAYYPGDPYSSNNEGFDKHIVSLHAEYHPSRPWWFGGRAAAKSQRDYFDGRSDAYRAYLLGGRVTYDITKRWDISGLASVHYSPQGHATQHALGFEAGYQVQDNLWVSAGYNWRGFRDRDLTGSDYTNQGFYVRVRFKFDENLFAGNDKLRNPTLDR</sequence>
<proteinExistence type="predicted"/>
<dbReference type="SUPFAM" id="SSF56935">
    <property type="entry name" value="Porins"/>
    <property type="match status" value="1"/>
</dbReference>
<dbReference type="EMBL" id="BMDI01000001">
    <property type="protein sequence ID" value="GGI18032.1"/>
    <property type="molecule type" value="Genomic_DNA"/>
</dbReference>
<protein>
    <submittedName>
        <fullName evidence="1">Uncharacterized protein</fullName>
    </submittedName>
</protein>
<dbReference type="Gene3D" id="2.60.40.10">
    <property type="entry name" value="Immunoglobulins"/>
    <property type="match status" value="1"/>
</dbReference>
<gene>
    <name evidence="1" type="ORF">GCM10008066_11960</name>
</gene>
<evidence type="ECO:0000313" key="1">
    <source>
        <dbReference type="EMBL" id="GGI18032.1"/>
    </source>
</evidence>
<name>A0A8J3AWB6_9BURK</name>
<keyword evidence="2" id="KW-1185">Reference proteome</keyword>
<comment type="caution">
    <text evidence="1">The sequence shown here is derived from an EMBL/GenBank/DDBJ whole genome shotgun (WGS) entry which is preliminary data.</text>
</comment>
<reference evidence="2" key="1">
    <citation type="journal article" date="2019" name="Int. J. Syst. Evol. Microbiol.">
        <title>The Global Catalogue of Microorganisms (GCM) 10K type strain sequencing project: providing services to taxonomists for standard genome sequencing and annotation.</title>
        <authorList>
            <consortium name="The Broad Institute Genomics Platform"/>
            <consortium name="The Broad Institute Genome Sequencing Center for Infectious Disease"/>
            <person name="Wu L."/>
            <person name="Ma J."/>
        </authorList>
    </citation>
    <scope>NUCLEOTIDE SEQUENCE [LARGE SCALE GENOMIC DNA]</scope>
    <source>
        <strain evidence="2">CCM 2767</strain>
    </source>
</reference>
<dbReference type="AlphaFoldDB" id="A0A8J3AWB6"/>
<evidence type="ECO:0000313" key="2">
    <source>
        <dbReference type="Proteomes" id="UP000642180"/>
    </source>
</evidence>